<dbReference type="InterPro" id="IPR023591">
    <property type="entry name" value="Ribosomal_uS2_flav_dom_sf"/>
</dbReference>
<evidence type="ECO:0000256" key="3">
    <source>
        <dbReference type="ARBA" id="ARBA00023274"/>
    </source>
</evidence>
<accession>T2M2R5</accession>
<dbReference type="OMA" id="PYIFMEK"/>
<dbReference type="Pfam" id="PF00318">
    <property type="entry name" value="Ribosomal_S2"/>
    <property type="match status" value="2"/>
</dbReference>
<gene>
    <name evidence="4" type="primary">MRPS2</name>
</gene>
<sequence>MSCKTSLKLFSRQVARVLNKKVHTSYGFVLNSQKISSIQGQKSLLEQDDFFDVKKLVDLKKLFDSRVHLGHHEGTWNPLTRPYIYGQRSTQLIIDLNQTVECLNCALNVLSHIVYNQGIILFISMNPRFDYLIQKTARDCEEYFITHGWQKGLFTNSPLKLGTQKLPDLVIAFNNSRFEKTRDAIIEASMCNIPVIGIVDTDCDPRLITYPIPANDDTYDSVSHLCDIFKQAILNAKLKRNELN</sequence>
<dbReference type="InterPro" id="IPR005706">
    <property type="entry name" value="Ribosomal_uS2_bac/mit/plastid"/>
</dbReference>
<evidence type="ECO:0000256" key="2">
    <source>
        <dbReference type="ARBA" id="ARBA00022980"/>
    </source>
</evidence>
<dbReference type="EMBL" id="HAAD01000177">
    <property type="protein sequence ID" value="CDG66409.1"/>
    <property type="molecule type" value="mRNA"/>
</dbReference>
<dbReference type="PROSITE" id="PS00962">
    <property type="entry name" value="RIBOSOMAL_S2_1"/>
    <property type="match status" value="1"/>
</dbReference>
<dbReference type="CDD" id="cd01425">
    <property type="entry name" value="RPS2"/>
    <property type="match status" value="1"/>
</dbReference>
<evidence type="ECO:0000256" key="1">
    <source>
        <dbReference type="ARBA" id="ARBA00006242"/>
    </source>
</evidence>
<dbReference type="GO" id="GO:0006412">
    <property type="term" value="P:translation"/>
    <property type="evidence" value="ECO:0007669"/>
    <property type="project" value="InterPro"/>
</dbReference>
<dbReference type="Gene3D" id="3.40.50.10490">
    <property type="entry name" value="Glucose-6-phosphate isomerase like protein, domain 1"/>
    <property type="match status" value="1"/>
</dbReference>
<dbReference type="PANTHER" id="PTHR12534">
    <property type="entry name" value="30S RIBOSOMAL PROTEIN S2 PROKARYOTIC AND ORGANELLAR"/>
    <property type="match status" value="1"/>
</dbReference>
<evidence type="ECO:0000313" key="4">
    <source>
        <dbReference type="EMBL" id="CDG66409.1"/>
    </source>
</evidence>
<keyword evidence="2 4" id="KW-0689">Ribosomal protein</keyword>
<dbReference type="GO" id="GO:0003735">
    <property type="term" value="F:structural constituent of ribosome"/>
    <property type="evidence" value="ECO:0007669"/>
    <property type="project" value="InterPro"/>
</dbReference>
<dbReference type="InterPro" id="IPR001865">
    <property type="entry name" value="Ribosomal_uS2"/>
</dbReference>
<protein>
    <submittedName>
        <fullName evidence="4">28S ribosomal protein S2,mitochondrial</fullName>
    </submittedName>
</protein>
<name>T2M2R5_HYDVU</name>
<comment type="similarity">
    <text evidence="1">Belongs to the universal ribosomal protein uS2 family.</text>
</comment>
<organism evidence="4">
    <name type="scientific">Hydra vulgaris</name>
    <name type="common">Hydra</name>
    <name type="synonym">Hydra attenuata</name>
    <dbReference type="NCBI Taxonomy" id="6087"/>
    <lineage>
        <taxon>Eukaryota</taxon>
        <taxon>Metazoa</taxon>
        <taxon>Cnidaria</taxon>
        <taxon>Hydrozoa</taxon>
        <taxon>Hydroidolina</taxon>
        <taxon>Anthoathecata</taxon>
        <taxon>Aplanulata</taxon>
        <taxon>Hydridae</taxon>
        <taxon>Hydra</taxon>
    </lineage>
</organism>
<dbReference type="PANTHER" id="PTHR12534:SF0">
    <property type="entry name" value="SMALL RIBOSOMAL SUBUNIT PROTEIN US2M"/>
    <property type="match status" value="1"/>
</dbReference>
<dbReference type="PRINTS" id="PR00395">
    <property type="entry name" value="RIBOSOMALS2"/>
</dbReference>
<keyword evidence="3" id="KW-0687">Ribonucleoprotein</keyword>
<dbReference type="SUPFAM" id="SSF52313">
    <property type="entry name" value="Ribosomal protein S2"/>
    <property type="match status" value="1"/>
</dbReference>
<dbReference type="InterPro" id="IPR018130">
    <property type="entry name" value="Ribosomal_uS2_CS"/>
</dbReference>
<dbReference type="HAMAP" id="MF_00291_B">
    <property type="entry name" value="Ribosomal_uS2_B"/>
    <property type="match status" value="1"/>
</dbReference>
<dbReference type="OrthoDB" id="2320368at2759"/>
<proteinExistence type="evidence at transcript level"/>
<dbReference type="GO" id="GO:0005763">
    <property type="term" value="C:mitochondrial small ribosomal subunit"/>
    <property type="evidence" value="ECO:0007669"/>
    <property type="project" value="TreeGrafter"/>
</dbReference>
<dbReference type="KEGG" id="hmg:100211519"/>
<dbReference type="NCBIfam" id="TIGR01011">
    <property type="entry name" value="rpsB_bact"/>
    <property type="match status" value="1"/>
</dbReference>
<dbReference type="AlphaFoldDB" id="T2M2R5"/>
<reference evidence="4" key="1">
    <citation type="journal article" date="2013" name="Genome Biol. Evol.">
        <title>Punctuated emergences of genetic and phenotypic innovations in eumetazoan, bilaterian, euteleostome, and hominidae ancestors.</title>
        <authorList>
            <person name="Wenger Y."/>
            <person name="Galliot B."/>
        </authorList>
    </citation>
    <scope>NUCLEOTIDE SEQUENCE</scope>
    <source>
        <tissue evidence="4">Whole animals</tissue>
    </source>
</reference>